<evidence type="ECO:0000256" key="1">
    <source>
        <dbReference type="SAM" id="MobiDB-lite"/>
    </source>
</evidence>
<feature type="region of interest" description="Disordered" evidence="1">
    <location>
        <begin position="84"/>
        <end position="115"/>
    </location>
</feature>
<name>A0AAV3RZ85_LITER</name>
<keyword evidence="3" id="KW-1185">Reference proteome</keyword>
<evidence type="ECO:0000313" key="2">
    <source>
        <dbReference type="EMBL" id="GAA0185925.1"/>
    </source>
</evidence>
<organism evidence="2 3">
    <name type="scientific">Lithospermum erythrorhizon</name>
    <name type="common">Purple gromwell</name>
    <name type="synonym">Lithospermum officinale var. erythrorhizon</name>
    <dbReference type="NCBI Taxonomy" id="34254"/>
    <lineage>
        <taxon>Eukaryota</taxon>
        <taxon>Viridiplantae</taxon>
        <taxon>Streptophyta</taxon>
        <taxon>Embryophyta</taxon>
        <taxon>Tracheophyta</taxon>
        <taxon>Spermatophyta</taxon>
        <taxon>Magnoliopsida</taxon>
        <taxon>eudicotyledons</taxon>
        <taxon>Gunneridae</taxon>
        <taxon>Pentapetalae</taxon>
        <taxon>asterids</taxon>
        <taxon>lamiids</taxon>
        <taxon>Boraginales</taxon>
        <taxon>Boraginaceae</taxon>
        <taxon>Boraginoideae</taxon>
        <taxon>Lithospermeae</taxon>
        <taxon>Lithospermum</taxon>
    </lineage>
</organism>
<feature type="compositionally biased region" description="Low complexity" evidence="1">
    <location>
        <begin position="89"/>
        <end position="102"/>
    </location>
</feature>
<dbReference type="EMBL" id="BAABME010013208">
    <property type="protein sequence ID" value="GAA0185925.1"/>
    <property type="molecule type" value="Genomic_DNA"/>
</dbReference>
<accession>A0AAV3RZ85</accession>
<evidence type="ECO:0000313" key="3">
    <source>
        <dbReference type="Proteomes" id="UP001454036"/>
    </source>
</evidence>
<comment type="caution">
    <text evidence="2">The sequence shown here is derived from an EMBL/GenBank/DDBJ whole genome shotgun (WGS) entry which is preliminary data.</text>
</comment>
<protein>
    <submittedName>
        <fullName evidence="2">Uncharacterized protein</fullName>
    </submittedName>
</protein>
<gene>
    <name evidence="2" type="ORF">LIER_33213</name>
</gene>
<proteinExistence type="predicted"/>
<dbReference type="AlphaFoldDB" id="A0AAV3RZ85"/>
<reference evidence="2 3" key="1">
    <citation type="submission" date="2024-01" db="EMBL/GenBank/DDBJ databases">
        <title>The complete chloroplast genome sequence of Lithospermum erythrorhizon: insights into the phylogenetic relationship among Boraginaceae species and the maternal lineages of purple gromwells.</title>
        <authorList>
            <person name="Okada T."/>
            <person name="Watanabe K."/>
        </authorList>
    </citation>
    <scope>NUCLEOTIDE SEQUENCE [LARGE SCALE GENOMIC DNA]</scope>
</reference>
<sequence length="169" mass="18610">MEKLRKGFPHALPHEVFCGEDVLIKAGLTKAVDKFPRVTLLDFSVYSLFSCLKPFSRMVSIWGKTHWLGFLKKRIHLLNLPRRKRDPSLESSSEVSAVVPPSKKSKRVKKTSAPVIDSPPAGITPEVFEVSLPSSSDPVTILILDQVAPKEALVSEPSLPLCIPESVGN</sequence>
<dbReference type="Proteomes" id="UP001454036">
    <property type="component" value="Unassembled WGS sequence"/>
</dbReference>